<dbReference type="AlphaFoldDB" id="A0A4V6QES2"/>
<accession>A0A4V6QES2</accession>
<keyword evidence="11 17" id="KW-0756">Sterol biosynthesis</keyword>
<keyword evidence="8 17" id="KW-0418">Kinase</keyword>
<dbReference type="InterPro" id="IPR014721">
    <property type="entry name" value="Ribsml_uS5_D2-typ_fold_subgr"/>
</dbReference>
<dbReference type="PANTHER" id="PTHR43290">
    <property type="entry name" value="MEVALONATE KINASE"/>
    <property type="match status" value="1"/>
</dbReference>
<evidence type="ECO:0000256" key="4">
    <source>
        <dbReference type="ARBA" id="ARBA00022490"/>
    </source>
</evidence>
<dbReference type="InterPro" id="IPR020568">
    <property type="entry name" value="Ribosomal_Su5_D2-typ_SF"/>
</dbReference>
<evidence type="ECO:0000256" key="11">
    <source>
        <dbReference type="ARBA" id="ARBA00023011"/>
    </source>
</evidence>
<feature type="domain" description="GHMP kinase N-terminal" evidence="18">
    <location>
        <begin position="140"/>
        <end position="221"/>
    </location>
</feature>
<dbReference type="GO" id="GO:0006696">
    <property type="term" value="P:ergosterol biosynthetic process"/>
    <property type="evidence" value="ECO:0007669"/>
    <property type="project" value="TreeGrafter"/>
</dbReference>
<dbReference type="PRINTS" id="PR00959">
    <property type="entry name" value="MEVGALKINASE"/>
</dbReference>
<evidence type="ECO:0000313" key="20">
    <source>
        <dbReference type="Proteomes" id="UP000295703"/>
    </source>
</evidence>
<dbReference type="InterPro" id="IPR006205">
    <property type="entry name" value="Mev_gal_kin"/>
</dbReference>
<dbReference type="NCBIfam" id="TIGR00549">
    <property type="entry name" value="mevalon_kin"/>
    <property type="match status" value="1"/>
</dbReference>
<comment type="function">
    <text evidence="17">Mevalonate kinase; part of the second module of ergosterol biosynthesis pathway that includes the middle steps of the pathway. The second module is carried out in the vacuole and involves the formation of farnesyl diphosphate, which is also an important intermediate in the biosynthesis of ubiquinone, dolichol, heme and prenylated proteins.</text>
</comment>
<evidence type="ECO:0000256" key="17">
    <source>
        <dbReference type="RuleBase" id="RU363087"/>
    </source>
</evidence>
<dbReference type="PANTHER" id="PTHR43290:SF2">
    <property type="entry name" value="MEVALONATE KINASE"/>
    <property type="match status" value="1"/>
</dbReference>
<dbReference type="GO" id="GO:0004496">
    <property type="term" value="F:mevalonate kinase activity"/>
    <property type="evidence" value="ECO:0007669"/>
    <property type="project" value="UniProtKB-EC"/>
</dbReference>
<keyword evidence="20" id="KW-1185">Reference proteome</keyword>
<keyword evidence="10" id="KW-0460">Magnesium</keyword>
<evidence type="ECO:0000256" key="1">
    <source>
        <dbReference type="ARBA" id="ARBA00004496"/>
    </source>
</evidence>
<evidence type="ECO:0000256" key="13">
    <source>
        <dbReference type="ARBA" id="ARBA00023166"/>
    </source>
</evidence>
<evidence type="ECO:0000313" key="19">
    <source>
        <dbReference type="EMBL" id="TDZ49763.1"/>
    </source>
</evidence>
<evidence type="ECO:0000256" key="5">
    <source>
        <dbReference type="ARBA" id="ARBA00022516"/>
    </source>
</evidence>
<proteinExistence type="inferred from homology"/>
<dbReference type="GO" id="GO:0019287">
    <property type="term" value="P:isopentenyl diphosphate biosynthetic process, mevalonate pathway"/>
    <property type="evidence" value="ECO:0007669"/>
    <property type="project" value="UniProtKB-UniPathway"/>
</dbReference>
<name>A0A4V6QES2_COLTR</name>
<comment type="pathway">
    <text evidence="16 17">Isoprenoid biosynthesis; isopentenyl diphosphate biosynthesis via mevalonate pathway; isopentenyl diphosphate from (R)-mevalonate: step 1/3.</text>
</comment>
<comment type="caution">
    <text evidence="19">The sequence shown here is derived from an EMBL/GenBank/DDBJ whole genome shotgun (WGS) entry which is preliminary data.</text>
</comment>
<gene>
    <name evidence="19" type="ORF">CTRI78_v007872</name>
</gene>
<evidence type="ECO:0000256" key="7">
    <source>
        <dbReference type="ARBA" id="ARBA00022741"/>
    </source>
</evidence>
<keyword evidence="13 17" id="KW-1207">Sterol metabolism</keyword>
<dbReference type="Gene3D" id="3.30.230.10">
    <property type="match status" value="1"/>
</dbReference>
<evidence type="ECO:0000256" key="12">
    <source>
        <dbReference type="ARBA" id="ARBA00023098"/>
    </source>
</evidence>
<dbReference type="SUPFAM" id="SSF54211">
    <property type="entry name" value="Ribosomal protein S5 domain 2-like"/>
    <property type="match status" value="1"/>
</dbReference>
<keyword evidence="5 17" id="KW-0444">Lipid biosynthesis</keyword>
<evidence type="ECO:0000256" key="16">
    <source>
        <dbReference type="ARBA" id="ARBA00029438"/>
    </source>
</evidence>
<evidence type="ECO:0000256" key="15">
    <source>
        <dbReference type="ARBA" id="ARBA00029310"/>
    </source>
</evidence>
<dbReference type="InterPro" id="IPR006204">
    <property type="entry name" value="GHMP_kinase_N_dom"/>
</dbReference>
<dbReference type="GO" id="GO:0005524">
    <property type="term" value="F:ATP binding"/>
    <property type="evidence" value="ECO:0007669"/>
    <property type="project" value="UniProtKB-KW"/>
</dbReference>
<keyword evidence="9 17" id="KW-0067">ATP-binding</keyword>
<evidence type="ECO:0000259" key="18">
    <source>
        <dbReference type="Pfam" id="PF00288"/>
    </source>
</evidence>
<keyword evidence="6 17" id="KW-0808">Transferase</keyword>
<evidence type="ECO:0000256" key="3">
    <source>
        <dbReference type="ARBA" id="ARBA00012103"/>
    </source>
</evidence>
<keyword evidence="7 17" id="KW-0547">Nucleotide-binding</keyword>
<dbReference type="Proteomes" id="UP000295703">
    <property type="component" value="Unassembled WGS sequence"/>
</dbReference>
<comment type="subcellular location">
    <subcellularLocation>
        <location evidence="1 17">Cytoplasm</location>
    </subcellularLocation>
</comment>
<evidence type="ECO:0000256" key="6">
    <source>
        <dbReference type="ARBA" id="ARBA00022679"/>
    </source>
</evidence>
<reference evidence="19 20" key="1">
    <citation type="submission" date="2018-12" db="EMBL/GenBank/DDBJ databases">
        <title>Genome sequence and assembly of Colletotrichum trifolii.</title>
        <authorList>
            <person name="Gan P."/>
            <person name="Shirasu K."/>
        </authorList>
    </citation>
    <scope>NUCLEOTIDE SEQUENCE [LARGE SCALE GENOMIC DNA]</scope>
    <source>
        <strain evidence="19 20">543-2</strain>
    </source>
</reference>
<keyword evidence="12 17" id="KW-0443">Lipid metabolism</keyword>
<dbReference type="EMBL" id="RYZW01000089">
    <property type="protein sequence ID" value="TDZ49763.1"/>
    <property type="molecule type" value="Genomic_DNA"/>
</dbReference>
<evidence type="ECO:0000256" key="2">
    <source>
        <dbReference type="ARBA" id="ARBA00006495"/>
    </source>
</evidence>
<dbReference type="UniPathway" id="UPA00057">
    <property type="reaction ID" value="UER00098"/>
</dbReference>
<dbReference type="Gene3D" id="3.30.70.890">
    <property type="entry name" value="GHMP kinase, C-terminal domain"/>
    <property type="match status" value="1"/>
</dbReference>
<keyword evidence="4 17" id="KW-0963">Cytoplasm</keyword>
<sequence>MKNTRSSPVTDSFMVSAPGKVIVVGEHAAVYGQSAIAAAISLRSYLCVKPLPDSERSVTLDLKDIGLHYTWDIDSLPWPASDKTSSESKLYQCHGSSLDKDLLTSIKPLMESVSPHLPPKQRKIHHGSATAFLYLFLSLGSPQSLGFVYTLRSTIPVGAGLGSSASVCVCLSVALLIHANALGEPRRDLEKDLECINSWAYAGELCIHGDPSGVDNTVSCLGKAVLFRKMANGPSTVKPLDNFPTLPLFLIDTKQPRTTSQQVENVRKLKDANPELVESILDAIGSVAEETLELLSSVTTHFDDEKKCAAIERLGGLFRINQGLLTSLNVSHPSLDRVGYLAETLKIGWTKLTGAGGGGCAIVLPRLDVSQNDMKTFERDIKEDGFEKYSVVLGAAGVAVRGRTVFGNGTEEEQDIEQIDEEKFANAVDARAIEQLVGLGGQETRVGWMFWSQR</sequence>
<evidence type="ECO:0000256" key="14">
    <source>
        <dbReference type="ARBA" id="ARBA00023221"/>
    </source>
</evidence>
<dbReference type="InterPro" id="IPR006203">
    <property type="entry name" value="GHMP_knse_ATP-bd_CS"/>
</dbReference>
<dbReference type="SUPFAM" id="SSF55060">
    <property type="entry name" value="GHMP Kinase, C-terminal domain"/>
    <property type="match status" value="1"/>
</dbReference>
<dbReference type="Pfam" id="PF00288">
    <property type="entry name" value="GHMP_kinases_N"/>
    <property type="match status" value="1"/>
</dbReference>
<comment type="catalytic activity">
    <reaction evidence="15">
        <text>(R)-mevalonate + ATP = (R)-5-phosphomevalonate + ADP + H(+)</text>
        <dbReference type="Rhea" id="RHEA:17065"/>
        <dbReference type="ChEBI" id="CHEBI:15378"/>
        <dbReference type="ChEBI" id="CHEBI:30616"/>
        <dbReference type="ChEBI" id="CHEBI:36464"/>
        <dbReference type="ChEBI" id="CHEBI:58146"/>
        <dbReference type="ChEBI" id="CHEBI:456216"/>
        <dbReference type="EC" id="2.7.1.36"/>
    </reaction>
    <physiologicalReaction direction="left-to-right" evidence="15">
        <dbReference type="Rhea" id="RHEA:17066"/>
    </physiologicalReaction>
</comment>
<keyword evidence="17" id="KW-0752">Steroid biosynthesis</keyword>
<keyword evidence="14 17" id="KW-0753">Steroid metabolism</keyword>
<organism evidence="19 20">
    <name type="scientific">Colletotrichum trifolii</name>
    <dbReference type="NCBI Taxonomy" id="5466"/>
    <lineage>
        <taxon>Eukaryota</taxon>
        <taxon>Fungi</taxon>
        <taxon>Dikarya</taxon>
        <taxon>Ascomycota</taxon>
        <taxon>Pezizomycotina</taxon>
        <taxon>Sordariomycetes</taxon>
        <taxon>Hypocreomycetidae</taxon>
        <taxon>Glomerellales</taxon>
        <taxon>Glomerellaceae</taxon>
        <taxon>Colletotrichum</taxon>
        <taxon>Colletotrichum orbiculare species complex</taxon>
    </lineage>
</organism>
<dbReference type="STRING" id="5466.A0A4V6QES2"/>
<comment type="similarity">
    <text evidence="2 17">Belongs to the GHMP kinase family. Mevalonate kinase subfamily.</text>
</comment>
<dbReference type="InterPro" id="IPR036554">
    <property type="entry name" value="GHMP_kinase_C_sf"/>
</dbReference>
<dbReference type="EC" id="2.7.1.36" evidence="3 17"/>
<evidence type="ECO:0000256" key="8">
    <source>
        <dbReference type="ARBA" id="ARBA00022777"/>
    </source>
</evidence>
<dbReference type="PROSITE" id="PS00627">
    <property type="entry name" value="GHMP_KINASES_ATP"/>
    <property type="match status" value="1"/>
</dbReference>
<evidence type="ECO:0000256" key="9">
    <source>
        <dbReference type="ARBA" id="ARBA00022840"/>
    </source>
</evidence>
<dbReference type="GO" id="GO:0005829">
    <property type="term" value="C:cytosol"/>
    <property type="evidence" value="ECO:0007669"/>
    <property type="project" value="TreeGrafter"/>
</dbReference>
<evidence type="ECO:0000256" key="10">
    <source>
        <dbReference type="ARBA" id="ARBA00022842"/>
    </source>
</evidence>
<protein>
    <recommendedName>
        <fullName evidence="3 17">Mevalonate kinase</fullName>
        <shortName evidence="17">MK</shortName>
        <ecNumber evidence="3 17">2.7.1.36</ecNumber>
    </recommendedName>
</protein>